<dbReference type="GO" id="GO:0015658">
    <property type="term" value="F:branched-chain amino acid transmembrane transporter activity"/>
    <property type="evidence" value="ECO:0007669"/>
    <property type="project" value="InterPro"/>
</dbReference>
<feature type="transmembrane region" description="Helical" evidence="6">
    <location>
        <begin position="105"/>
        <end position="126"/>
    </location>
</feature>
<feature type="transmembrane region" description="Helical" evidence="6">
    <location>
        <begin position="206"/>
        <end position="226"/>
    </location>
</feature>
<sequence length="374" mass="40495">MNNNKSSALDTVPLTAVIIPDIPIIPNIPAPQKATPTEKSSQVREVVIATGRQVFLKYLGGMALALLPFVLLVHDAYWLNIIAFTYLMGGLAAAWNIIGGFAGQFSLGHGVFFGIGAYITARFYTLFDISPWLTMIPAAIFAAIIAVLISWPTFRLRGPFFAIATMALNEVAFVIANYFDSLTNGPSGILIPFKPGFANMIFVERWQYGLLMFVFAAVVIGITVLLRRSRLGYYLLAVREDEDAARAAGINVLAVKLRGMALSAALTSIGGTLFAMYLRYIDPPTLFTLTDVGVKFALLTLIGGIGTIAGPLLGAALIIPFENFLRAELAGTLPGINLAILGFLMVLAALFMKRGLVGAFSDLWHKLQTKWRAK</sequence>
<dbReference type="AlphaFoldDB" id="A0A840RWZ5"/>
<evidence type="ECO:0000313" key="8">
    <source>
        <dbReference type="Proteomes" id="UP000571084"/>
    </source>
</evidence>
<keyword evidence="3 6" id="KW-0812">Transmembrane</keyword>
<feature type="transmembrane region" description="Helical" evidence="6">
    <location>
        <begin position="158"/>
        <end position="179"/>
    </location>
</feature>
<feature type="transmembrane region" description="Helical" evidence="6">
    <location>
        <begin position="298"/>
        <end position="321"/>
    </location>
</feature>
<evidence type="ECO:0000256" key="3">
    <source>
        <dbReference type="ARBA" id="ARBA00022692"/>
    </source>
</evidence>
<dbReference type="CDD" id="cd06581">
    <property type="entry name" value="TM_PBP1_LivM_like"/>
    <property type="match status" value="1"/>
</dbReference>
<dbReference type="InterPro" id="IPR043428">
    <property type="entry name" value="LivM-like"/>
</dbReference>
<evidence type="ECO:0000256" key="1">
    <source>
        <dbReference type="ARBA" id="ARBA00004651"/>
    </source>
</evidence>
<comment type="subcellular location">
    <subcellularLocation>
        <location evidence="1">Cell membrane</location>
        <topology evidence="1">Multi-pass membrane protein</topology>
    </subcellularLocation>
</comment>
<dbReference type="InterPro" id="IPR001851">
    <property type="entry name" value="ABC_transp_permease"/>
</dbReference>
<dbReference type="EMBL" id="JACHHQ010000006">
    <property type="protein sequence ID" value="MBB5201194.1"/>
    <property type="molecule type" value="Genomic_DNA"/>
</dbReference>
<keyword evidence="8" id="KW-1185">Reference proteome</keyword>
<protein>
    <submittedName>
        <fullName evidence="7">Branched-chain amino acid transport system permease protein</fullName>
    </submittedName>
</protein>
<dbReference type="PANTHER" id="PTHR30482:SF10">
    <property type="entry name" value="HIGH-AFFINITY BRANCHED-CHAIN AMINO ACID TRANSPORT PROTEIN BRAE"/>
    <property type="match status" value="1"/>
</dbReference>
<keyword evidence="5 6" id="KW-0472">Membrane</keyword>
<dbReference type="Pfam" id="PF02653">
    <property type="entry name" value="BPD_transp_2"/>
    <property type="match status" value="1"/>
</dbReference>
<keyword evidence="4 6" id="KW-1133">Transmembrane helix</keyword>
<dbReference type="GO" id="GO:0005886">
    <property type="term" value="C:plasma membrane"/>
    <property type="evidence" value="ECO:0007669"/>
    <property type="project" value="UniProtKB-SubCell"/>
</dbReference>
<evidence type="ECO:0000256" key="6">
    <source>
        <dbReference type="SAM" id="Phobius"/>
    </source>
</evidence>
<keyword evidence="2" id="KW-1003">Cell membrane</keyword>
<dbReference type="Proteomes" id="UP000571084">
    <property type="component" value="Unassembled WGS sequence"/>
</dbReference>
<feature type="transmembrane region" description="Helical" evidence="6">
    <location>
        <begin position="77"/>
        <end position="98"/>
    </location>
</feature>
<evidence type="ECO:0000256" key="5">
    <source>
        <dbReference type="ARBA" id="ARBA00023136"/>
    </source>
</evidence>
<feature type="transmembrane region" description="Helical" evidence="6">
    <location>
        <begin position="132"/>
        <end position="151"/>
    </location>
</feature>
<name>A0A840RWZ5_9BURK</name>
<comment type="caution">
    <text evidence="7">The sequence shown here is derived from an EMBL/GenBank/DDBJ whole genome shotgun (WGS) entry which is preliminary data.</text>
</comment>
<feature type="transmembrane region" description="Helical" evidence="6">
    <location>
        <begin position="54"/>
        <end position="71"/>
    </location>
</feature>
<gene>
    <name evidence="7" type="ORF">HNR39_003043</name>
</gene>
<dbReference type="PANTHER" id="PTHR30482">
    <property type="entry name" value="HIGH-AFFINITY BRANCHED-CHAIN AMINO ACID TRANSPORT SYSTEM PERMEASE"/>
    <property type="match status" value="1"/>
</dbReference>
<organism evidence="7 8">
    <name type="scientific">Glaciimonas immobilis</name>
    <dbReference type="NCBI Taxonomy" id="728004"/>
    <lineage>
        <taxon>Bacteria</taxon>
        <taxon>Pseudomonadati</taxon>
        <taxon>Pseudomonadota</taxon>
        <taxon>Betaproteobacteria</taxon>
        <taxon>Burkholderiales</taxon>
        <taxon>Oxalobacteraceae</taxon>
        <taxon>Glaciimonas</taxon>
    </lineage>
</organism>
<evidence type="ECO:0000256" key="2">
    <source>
        <dbReference type="ARBA" id="ARBA00022475"/>
    </source>
</evidence>
<reference evidence="7 8" key="1">
    <citation type="submission" date="2020-08" db="EMBL/GenBank/DDBJ databases">
        <title>Genomic Encyclopedia of Type Strains, Phase IV (KMG-IV): sequencing the most valuable type-strain genomes for metagenomic binning, comparative biology and taxonomic classification.</title>
        <authorList>
            <person name="Goeker M."/>
        </authorList>
    </citation>
    <scope>NUCLEOTIDE SEQUENCE [LARGE SCALE GENOMIC DNA]</scope>
    <source>
        <strain evidence="7 8">DSM 23240</strain>
    </source>
</reference>
<evidence type="ECO:0000256" key="4">
    <source>
        <dbReference type="ARBA" id="ARBA00022989"/>
    </source>
</evidence>
<feature type="transmembrane region" description="Helical" evidence="6">
    <location>
        <begin position="260"/>
        <end position="278"/>
    </location>
</feature>
<accession>A0A840RWZ5</accession>
<feature type="transmembrane region" description="Helical" evidence="6">
    <location>
        <begin position="333"/>
        <end position="352"/>
    </location>
</feature>
<evidence type="ECO:0000313" key="7">
    <source>
        <dbReference type="EMBL" id="MBB5201194.1"/>
    </source>
</evidence>
<dbReference type="RefSeq" id="WP_168056687.1">
    <property type="nucleotide sequence ID" value="NZ_JAAOZT010000012.1"/>
</dbReference>
<proteinExistence type="predicted"/>